<keyword evidence="2" id="KW-1185">Reference proteome</keyword>
<dbReference type="Proteomes" id="UP001055879">
    <property type="component" value="Linkage Group LG01"/>
</dbReference>
<name>A0ACB9FII5_ARCLA</name>
<evidence type="ECO:0000313" key="1">
    <source>
        <dbReference type="EMBL" id="KAI3770675.1"/>
    </source>
</evidence>
<reference evidence="2" key="1">
    <citation type="journal article" date="2022" name="Mol. Ecol. Resour.">
        <title>The genomes of chicory, endive, great burdock and yacon provide insights into Asteraceae palaeo-polyploidization history and plant inulin production.</title>
        <authorList>
            <person name="Fan W."/>
            <person name="Wang S."/>
            <person name="Wang H."/>
            <person name="Wang A."/>
            <person name="Jiang F."/>
            <person name="Liu H."/>
            <person name="Zhao H."/>
            <person name="Xu D."/>
            <person name="Zhang Y."/>
        </authorList>
    </citation>
    <scope>NUCLEOTIDE SEQUENCE [LARGE SCALE GENOMIC DNA]</scope>
    <source>
        <strain evidence="2">cv. Niubang</strain>
    </source>
</reference>
<organism evidence="1 2">
    <name type="scientific">Arctium lappa</name>
    <name type="common">Greater burdock</name>
    <name type="synonym">Lappa major</name>
    <dbReference type="NCBI Taxonomy" id="4217"/>
    <lineage>
        <taxon>Eukaryota</taxon>
        <taxon>Viridiplantae</taxon>
        <taxon>Streptophyta</taxon>
        <taxon>Embryophyta</taxon>
        <taxon>Tracheophyta</taxon>
        <taxon>Spermatophyta</taxon>
        <taxon>Magnoliopsida</taxon>
        <taxon>eudicotyledons</taxon>
        <taxon>Gunneridae</taxon>
        <taxon>Pentapetalae</taxon>
        <taxon>asterids</taxon>
        <taxon>campanulids</taxon>
        <taxon>Asterales</taxon>
        <taxon>Asteraceae</taxon>
        <taxon>Carduoideae</taxon>
        <taxon>Cardueae</taxon>
        <taxon>Arctiinae</taxon>
        <taxon>Arctium</taxon>
    </lineage>
</organism>
<protein>
    <submittedName>
        <fullName evidence="1">Uncharacterized protein</fullName>
    </submittedName>
</protein>
<accession>A0ACB9FII5</accession>
<gene>
    <name evidence="1" type="ORF">L6452_01816</name>
</gene>
<comment type="caution">
    <text evidence="1">The sequence shown here is derived from an EMBL/GenBank/DDBJ whole genome shotgun (WGS) entry which is preliminary data.</text>
</comment>
<sequence length="82" mass="9147">MLGAQGNEASEQEGDASISKQRFSWGCCSYNCYAALCFQAEGEDVPIAMRETQKRCGVVEYKKKLLGQKQFLLNLSQYLSPT</sequence>
<proteinExistence type="predicted"/>
<evidence type="ECO:0000313" key="2">
    <source>
        <dbReference type="Proteomes" id="UP001055879"/>
    </source>
</evidence>
<dbReference type="EMBL" id="CM042047">
    <property type="protein sequence ID" value="KAI3770675.1"/>
    <property type="molecule type" value="Genomic_DNA"/>
</dbReference>
<reference evidence="1 2" key="2">
    <citation type="journal article" date="2022" name="Mol. Ecol. Resour.">
        <title>The genomes of chicory, endive, great burdock and yacon provide insights into Asteraceae paleo-polyploidization history and plant inulin production.</title>
        <authorList>
            <person name="Fan W."/>
            <person name="Wang S."/>
            <person name="Wang H."/>
            <person name="Wang A."/>
            <person name="Jiang F."/>
            <person name="Liu H."/>
            <person name="Zhao H."/>
            <person name="Xu D."/>
            <person name="Zhang Y."/>
        </authorList>
    </citation>
    <scope>NUCLEOTIDE SEQUENCE [LARGE SCALE GENOMIC DNA]</scope>
    <source>
        <strain evidence="2">cv. Niubang</strain>
    </source>
</reference>